<gene>
    <name evidence="2 4" type="ORF">BDZ99DRAFT_50965</name>
</gene>
<reference evidence="2 4" key="1">
    <citation type="journal article" date="2020" name="Stud. Mycol.">
        <title>101 Dothideomycetes genomes: a test case for predicting lifestyles and emergence of pathogens.</title>
        <authorList>
            <person name="Haridas S."/>
            <person name="Albert R."/>
            <person name="Binder M."/>
            <person name="Bloem J."/>
            <person name="Labutti K."/>
            <person name="Salamov A."/>
            <person name="Andreopoulos B."/>
            <person name="Baker S."/>
            <person name="Barry K."/>
            <person name="Bills G."/>
            <person name="Bluhm B."/>
            <person name="Cannon C."/>
            <person name="Castanera R."/>
            <person name="Culley D."/>
            <person name="Daum C."/>
            <person name="Ezra D."/>
            <person name="Gonzalez J."/>
            <person name="Henrissat B."/>
            <person name="Kuo A."/>
            <person name="Liang C."/>
            <person name="Lipzen A."/>
            <person name="Lutzoni F."/>
            <person name="Magnuson J."/>
            <person name="Mondo S."/>
            <person name="Nolan M."/>
            <person name="Ohm R."/>
            <person name="Pangilinan J."/>
            <person name="Park H.-J."/>
            <person name="Ramirez L."/>
            <person name="Alfaro M."/>
            <person name="Sun H."/>
            <person name="Tritt A."/>
            <person name="Yoshinaga Y."/>
            <person name="Zwiers L.-H."/>
            <person name="Turgeon B."/>
            <person name="Goodwin S."/>
            <person name="Spatafora J."/>
            <person name="Crous P."/>
            <person name="Grigoriev I."/>
        </authorList>
    </citation>
    <scope>NUCLEOTIDE SEQUENCE</scope>
    <source>
        <strain evidence="2 4">CBS 304.34</strain>
    </source>
</reference>
<evidence type="ECO:0000313" key="2">
    <source>
        <dbReference type="EMBL" id="KAF2808278.1"/>
    </source>
</evidence>
<reference evidence="4" key="2">
    <citation type="submission" date="2020-04" db="EMBL/GenBank/DDBJ databases">
        <authorList>
            <consortium name="NCBI Genome Project"/>
        </authorList>
    </citation>
    <scope>NUCLEOTIDE SEQUENCE</scope>
    <source>
        <strain evidence="4">CBS 304.34</strain>
    </source>
</reference>
<dbReference type="RefSeq" id="XP_033575242.1">
    <property type="nucleotide sequence ID" value="XM_033724421.1"/>
</dbReference>
<keyword evidence="1" id="KW-1133">Transmembrane helix</keyword>
<accession>A0A6A6YI95</accession>
<evidence type="ECO:0000313" key="3">
    <source>
        <dbReference type="Proteomes" id="UP000504636"/>
    </source>
</evidence>
<keyword evidence="1" id="KW-0812">Transmembrane</keyword>
<sequence length="76" mass="8909">MPRSRLYLWLNLVYATYYHCFCLIFPRSLEPFFSFQNPMRVFVTNQIVISSYSFTSARAPKGESKAPHALNQIVIM</sequence>
<keyword evidence="1" id="KW-0472">Membrane</keyword>
<name>A0A6A6YI95_9PEZI</name>
<dbReference type="EMBL" id="MU003703">
    <property type="protein sequence ID" value="KAF2808278.1"/>
    <property type="molecule type" value="Genomic_DNA"/>
</dbReference>
<proteinExistence type="predicted"/>
<dbReference type="Proteomes" id="UP000504636">
    <property type="component" value="Unplaced"/>
</dbReference>
<dbReference type="GeneID" id="54465314"/>
<evidence type="ECO:0000313" key="4">
    <source>
        <dbReference type="RefSeq" id="XP_033575242.1"/>
    </source>
</evidence>
<protein>
    <submittedName>
        <fullName evidence="2 4">Uncharacterized protein</fullName>
    </submittedName>
</protein>
<reference evidence="4" key="3">
    <citation type="submission" date="2025-04" db="UniProtKB">
        <authorList>
            <consortium name="RefSeq"/>
        </authorList>
    </citation>
    <scope>IDENTIFICATION</scope>
    <source>
        <strain evidence="4">CBS 304.34</strain>
    </source>
</reference>
<dbReference type="AlphaFoldDB" id="A0A6A6YI95"/>
<keyword evidence="3" id="KW-1185">Reference proteome</keyword>
<organism evidence="2">
    <name type="scientific">Mytilinidion resinicola</name>
    <dbReference type="NCBI Taxonomy" id="574789"/>
    <lineage>
        <taxon>Eukaryota</taxon>
        <taxon>Fungi</taxon>
        <taxon>Dikarya</taxon>
        <taxon>Ascomycota</taxon>
        <taxon>Pezizomycotina</taxon>
        <taxon>Dothideomycetes</taxon>
        <taxon>Pleosporomycetidae</taxon>
        <taxon>Mytilinidiales</taxon>
        <taxon>Mytilinidiaceae</taxon>
        <taxon>Mytilinidion</taxon>
    </lineage>
</organism>
<evidence type="ECO:0000256" key="1">
    <source>
        <dbReference type="SAM" id="Phobius"/>
    </source>
</evidence>
<feature type="transmembrane region" description="Helical" evidence="1">
    <location>
        <begin position="6"/>
        <end position="25"/>
    </location>
</feature>